<evidence type="ECO:0008006" key="3">
    <source>
        <dbReference type="Google" id="ProtNLM"/>
    </source>
</evidence>
<evidence type="ECO:0000313" key="2">
    <source>
        <dbReference type="EMBL" id="SVA30993.1"/>
    </source>
</evidence>
<gene>
    <name evidence="2" type="ORF">METZ01_LOCUS83847</name>
</gene>
<accession>A0A381UVM9</accession>
<dbReference type="AlphaFoldDB" id="A0A381UVM9"/>
<sequence>VDILMMKFVFLVFVVSSLLCIPVHAKEIFITASAKIYSDDIVEAKERVLKNAQLKAVKKGVEIFLVKKTINHNYQVIREQIYNFNQKFISNFEIVNQDIDLDQRYVEVQIKANVAEVKIQQKLKQLGILHDRMGYKSLMLVYQERTATAIPRDHGTVQNTIPAVQETFAENGFRTFDQQTMRQVYRLLDQDKSDRLPVDILIALALNYNAEILVIMEIIPGKRDNLKGSFYQVKSTVRFSVFNTADGQQIAETVVEGTERSVNNPDETQWQGLLQIAGKHAVLESLRQSIEQINLFYQRTGEMEQVYTIVFSGYSPGRESLIIDYLENTAEYRQLAELKNTFGHLELELLTLKRKSTLRRRITSDLLKQEIEVATKTLPGNHLFFINPNPMEEIELPSDKESETSDDPASEASTSQ</sequence>
<organism evidence="2">
    <name type="scientific">marine metagenome</name>
    <dbReference type="NCBI Taxonomy" id="408172"/>
    <lineage>
        <taxon>unclassified sequences</taxon>
        <taxon>metagenomes</taxon>
        <taxon>ecological metagenomes</taxon>
    </lineage>
</organism>
<evidence type="ECO:0000256" key="1">
    <source>
        <dbReference type="SAM" id="MobiDB-lite"/>
    </source>
</evidence>
<proteinExistence type="predicted"/>
<feature type="region of interest" description="Disordered" evidence="1">
    <location>
        <begin position="391"/>
        <end position="416"/>
    </location>
</feature>
<dbReference type="EMBL" id="UINC01007025">
    <property type="protein sequence ID" value="SVA30993.1"/>
    <property type="molecule type" value="Genomic_DNA"/>
</dbReference>
<protein>
    <recommendedName>
        <fullName evidence="3">Flagellar assembly protein T N-terminal domain-containing protein</fullName>
    </recommendedName>
</protein>
<feature type="non-terminal residue" evidence="2">
    <location>
        <position position="1"/>
    </location>
</feature>
<name>A0A381UVM9_9ZZZZ</name>
<reference evidence="2" key="1">
    <citation type="submission" date="2018-05" db="EMBL/GenBank/DDBJ databases">
        <authorList>
            <person name="Lanie J.A."/>
            <person name="Ng W.-L."/>
            <person name="Kazmierczak K.M."/>
            <person name="Andrzejewski T.M."/>
            <person name="Davidsen T.M."/>
            <person name="Wayne K.J."/>
            <person name="Tettelin H."/>
            <person name="Glass J.I."/>
            <person name="Rusch D."/>
            <person name="Podicherti R."/>
            <person name="Tsui H.-C.T."/>
            <person name="Winkler M.E."/>
        </authorList>
    </citation>
    <scope>NUCLEOTIDE SEQUENCE</scope>
</reference>